<evidence type="ECO:0000256" key="1">
    <source>
        <dbReference type="ARBA" id="ARBA00022801"/>
    </source>
</evidence>
<dbReference type="Proteomes" id="UP000509335">
    <property type="component" value="Chromosome"/>
</dbReference>
<reference evidence="4" key="1">
    <citation type="submission" date="2016-06" db="EMBL/GenBank/DDBJ databases">
        <authorList>
            <person name="Kjaerup R.B."/>
            <person name="Dalgaard T.S."/>
            <person name="Juul-Madsen H.R."/>
        </authorList>
    </citation>
    <scope>NUCLEOTIDE SEQUENCE [LARGE SCALE GENOMIC DNA]</scope>
    <source>
        <strain evidence="4">DSM 43168</strain>
    </source>
</reference>
<protein>
    <submittedName>
        <fullName evidence="3">Alpha/beta hydrolase</fullName>
    </submittedName>
    <submittedName>
        <fullName evidence="4">Pimeloyl-ACP methyl ester carboxylesterase</fullName>
    </submittedName>
</protein>
<dbReference type="EMBL" id="CP058322">
    <property type="protein sequence ID" value="QLD26048.1"/>
    <property type="molecule type" value="Genomic_DNA"/>
</dbReference>
<dbReference type="InterPro" id="IPR000639">
    <property type="entry name" value="Epox_hydrolase-like"/>
</dbReference>
<dbReference type="PRINTS" id="PR00111">
    <property type="entry name" value="ABHYDROLASE"/>
</dbReference>
<dbReference type="RefSeq" id="WP_074476316.1">
    <property type="nucleotide sequence ID" value="NZ_CBDRIN010000066.1"/>
</dbReference>
<evidence type="ECO:0000259" key="2">
    <source>
        <dbReference type="Pfam" id="PF00561"/>
    </source>
</evidence>
<gene>
    <name evidence="4" type="ORF">GA0070563_11061</name>
    <name evidence="3" type="ORF">HXZ27_19085</name>
</gene>
<keyword evidence="5" id="KW-1185">Reference proteome</keyword>
<dbReference type="SUPFAM" id="SSF53474">
    <property type="entry name" value="alpha/beta-Hydrolases"/>
    <property type="match status" value="1"/>
</dbReference>
<evidence type="ECO:0000313" key="6">
    <source>
        <dbReference type="Proteomes" id="UP000509335"/>
    </source>
</evidence>
<reference evidence="3 6" key="3">
    <citation type="submission" date="2020-07" db="EMBL/GenBank/DDBJ databases">
        <title>A bifunctional nitrone conjugated secondary metabolite targeting the ribosome.</title>
        <authorList>
            <person name="Limbrick E.M."/>
            <person name="Graf M."/>
            <person name="Derewacz D.K."/>
            <person name="Nguyen F."/>
            <person name="Spraggins J.M."/>
            <person name="Wieland M."/>
            <person name="Ynigez-Gutierrez A.E."/>
            <person name="Reisman B.J."/>
            <person name="Zinshteyn B."/>
            <person name="McCulloch K."/>
            <person name="Iverson T.M."/>
            <person name="Green R."/>
            <person name="Wilson D.N."/>
            <person name="Bachmann B.O."/>
        </authorList>
    </citation>
    <scope>NUCLEOTIDE SEQUENCE [LARGE SCALE GENOMIC DNA]</scope>
    <source>
        <strain evidence="6">aurantiaca</strain>
        <strain evidence="3">Aurantiaca</strain>
    </source>
</reference>
<accession>A0A1C4ZVW2</accession>
<name>A0A1C4ZVW2_9ACTN</name>
<evidence type="ECO:0000313" key="3">
    <source>
        <dbReference type="EMBL" id="QLD26048.1"/>
    </source>
</evidence>
<dbReference type="InterPro" id="IPR000073">
    <property type="entry name" value="AB_hydrolase_1"/>
</dbReference>
<organism evidence="4 5">
    <name type="scientific">Micromonospora carbonacea</name>
    <dbReference type="NCBI Taxonomy" id="47853"/>
    <lineage>
        <taxon>Bacteria</taxon>
        <taxon>Bacillati</taxon>
        <taxon>Actinomycetota</taxon>
        <taxon>Actinomycetes</taxon>
        <taxon>Micromonosporales</taxon>
        <taxon>Micromonosporaceae</taxon>
        <taxon>Micromonospora</taxon>
    </lineage>
</organism>
<dbReference type="PRINTS" id="PR00412">
    <property type="entry name" value="EPOXHYDRLASE"/>
</dbReference>
<keyword evidence="1 3" id="KW-0378">Hydrolase</keyword>
<sequence>MRQSQVTVNGVDIAYRELGEGPLALLVHGFPFTPNSFRHLVPVLVDAGYRVVTPWTRGFAPSSVPPPGSEHIRDMVGDVNALHEVLGGDERAVLIGHDFGAAVAWAAAVQAPERWSRLVACDVPPFQFFGEYLLDPRGINVQAHFWFFQMAAADELVAANDLAFLEFMLHKYSRDGYDVTQDLADIRAALGRPENLHAALGMYRTNFPPATFGTPDWAAEQGALWGALPTQPTLNIFGVQDVAFAMNEEKLARIVEALPKGSAGALVPDSRHVPLTEQPEITNAHILRFLAETA</sequence>
<dbReference type="Pfam" id="PF00561">
    <property type="entry name" value="Abhydrolase_1"/>
    <property type="match status" value="1"/>
</dbReference>
<proteinExistence type="predicted"/>
<dbReference type="PANTHER" id="PTHR43329">
    <property type="entry name" value="EPOXIDE HYDROLASE"/>
    <property type="match status" value="1"/>
</dbReference>
<reference evidence="5" key="2">
    <citation type="submission" date="2016-06" db="EMBL/GenBank/DDBJ databases">
        <authorList>
            <person name="Varghese N."/>
            <person name="Submissions Spin"/>
        </authorList>
    </citation>
    <scope>NUCLEOTIDE SEQUENCE [LARGE SCALE GENOMIC DNA]</scope>
    <source>
        <strain evidence="5">DSM 43168</strain>
    </source>
</reference>
<feature type="domain" description="AB hydrolase-1" evidence="2">
    <location>
        <begin position="25"/>
        <end position="274"/>
    </location>
</feature>
<dbReference type="EMBL" id="FMCT01000010">
    <property type="protein sequence ID" value="SCF37137.1"/>
    <property type="molecule type" value="Genomic_DNA"/>
</dbReference>
<dbReference type="Proteomes" id="UP000183585">
    <property type="component" value="Unassembled WGS sequence"/>
</dbReference>
<dbReference type="GeneID" id="301312774"/>
<dbReference type="GO" id="GO:0016787">
    <property type="term" value="F:hydrolase activity"/>
    <property type="evidence" value="ECO:0007669"/>
    <property type="project" value="UniProtKB-KW"/>
</dbReference>
<evidence type="ECO:0000313" key="4">
    <source>
        <dbReference type="EMBL" id="SCF37137.1"/>
    </source>
</evidence>
<dbReference type="InterPro" id="IPR029058">
    <property type="entry name" value="AB_hydrolase_fold"/>
</dbReference>
<dbReference type="AlphaFoldDB" id="A0A1C4ZVW2"/>
<dbReference type="STRING" id="47853.TK50_30875"/>
<evidence type="ECO:0000313" key="5">
    <source>
        <dbReference type="Proteomes" id="UP000183585"/>
    </source>
</evidence>
<dbReference type="KEGG" id="mcab:HXZ27_19085"/>
<dbReference type="Gene3D" id="3.40.50.1820">
    <property type="entry name" value="alpha/beta hydrolase"/>
    <property type="match status" value="1"/>
</dbReference>